<comment type="similarity">
    <text evidence="7">Belongs to the binding-protein-dependent transport system permease family.</text>
</comment>
<dbReference type="SUPFAM" id="SSF161098">
    <property type="entry name" value="MetI-like"/>
    <property type="match status" value="1"/>
</dbReference>
<dbReference type="InterPro" id="IPR000515">
    <property type="entry name" value="MetI-like"/>
</dbReference>
<name>A0A1F5YE48_9BACT</name>
<dbReference type="GO" id="GO:0005886">
    <property type="term" value="C:plasma membrane"/>
    <property type="evidence" value="ECO:0007669"/>
    <property type="project" value="UniProtKB-SubCell"/>
</dbReference>
<feature type="transmembrane region" description="Helical" evidence="7">
    <location>
        <begin position="190"/>
        <end position="209"/>
    </location>
</feature>
<dbReference type="PANTHER" id="PTHR43386">
    <property type="entry name" value="OLIGOPEPTIDE TRANSPORT SYSTEM PERMEASE PROTEIN APPC"/>
    <property type="match status" value="1"/>
</dbReference>
<dbReference type="Proteomes" id="UP000179034">
    <property type="component" value="Unassembled WGS sequence"/>
</dbReference>
<dbReference type="AlphaFoldDB" id="A0A1F5YE48"/>
<dbReference type="PROSITE" id="PS50928">
    <property type="entry name" value="ABC_TM1"/>
    <property type="match status" value="1"/>
</dbReference>
<keyword evidence="5 7" id="KW-1133">Transmembrane helix</keyword>
<evidence type="ECO:0000313" key="10">
    <source>
        <dbReference type="EMBL" id="OGF98458.1"/>
    </source>
</evidence>
<keyword evidence="4 7" id="KW-0812">Transmembrane</keyword>
<evidence type="ECO:0000259" key="9">
    <source>
        <dbReference type="PROSITE" id="PS50928"/>
    </source>
</evidence>
<evidence type="ECO:0000313" key="11">
    <source>
        <dbReference type="Proteomes" id="UP000179034"/>
    </source>
</evidence>
<dbReference type="EMBL" id="MFIW01000003">
    <property type="protein sequence ID" value="OGF98458.1"/>
    <property type="molecule type" value="Genomic_DNA"/>
</dbReference>
<dbReference type="Gene3D" id="1.10.3720.10">
    <property type="entry name" value="MetI-like"/>
    <property type="match status" value="1"/>
</dbReference>
<protein>
    <submittedName>
        <fullName evidence="10">Peptide ABC transporter permease</fullName>
    </submittedName>
</protein>
<dbReference type="PANTHER" id="PTHR43386:SF1">
    <property type="entry name" value="D,D-DIPEPTIDE TRANSPORT SYSTEM PERMEASE PROTEIN DDPC-RELATED"/>
    <property type="match status" value="1"/>
</dbReference>
<keyword evidence="6 7" id="KW-0472">Membrane</keyword>
<sequence>MQKDWDYLRDHPESEDTEATFPPIPFDPLSQSLTERLRPPSSRHLFGTDNLGRDILSRMIHSTGLSLRIGFIAVGIATIIGLILGSIAGYYAGWVDIVISRVIEVFICFPFFFLILIVIAFLPPRPENIMVAIGVASWPGLARYVRAEFLRNREQEFVAAARALGYSDARIIFRHVLPNSLTPVLVSMSFRIAGAILSEAALSFLGFGIQPPTPSWGNILSLARVYIETAWWLALFPGIAIFITVTAYNLVGEGMRDAADPKLMRA</sequence>
<dbReference type="InterPro" id="IPR035906">
    <property type="entry name" value="MetI-like_sf"/>
</dbReference>
<dbReference type="InterPro" id="IPR050366">
    <property type="entry name" value="BP-dependent_transpt_permease"/>
</dbReference>
<keyword evidence="2 7" id="KW-0813">Transport</keyword>
<evidence type="ECO:0000256" key="7">
    <source>
        <dbReference type="RuleBase" id="RU363032"/>
    </source>
</evidence>
<evidence type="ECO:0000256" key="4">
    <source>
        <dbReference type="ARBA" id="ARBA00022692"/>
    </source>
</evidence>
<evidence type="ECO:0000256" key="2">
    <source>
        <dbReference type="ARBA" id="ARBA00022448"/>
    </source>
</evidence>
<evidence type="ECO:0000256" key="8">
    <source>
        <dbReference type="SAM" id="MobiDB-lite"/>
    </source>
</evidence>
<evidence type="ECO:0000256" key="6">
    <source>
        <dbReference type="ARBA" id="ARBA00023136"/>
    </source>
</evidence>
<proteinExistence type="inferred from homology"/>
<feature type="region of interest" description="Disordered" evidence="8">
    <location>
        <begin position="1"/>
        <end position="21"/>
    </location>
</feature>
<dbReference type="GO" id="GO:0055085">
    <property type="term" value="P:transmembrane transport"/>
    <property type="evidence" value="ECO:0007669"/>
    <property type="project" value="InterPro"/>
</dbReference>
<gene>
    <name evidence="10" type="ORF">A2Z06_03380</name>
</gene>
<comment type="subcellular location">
    <subcellularLocation>
        <location evidence="1 7">Cell membrane</location>
        <topology evidence="1 7">Multi-pass membrane protein</topology>
    </subcellularLocation>
</comment>
<organism evidence="10 11">
    <name type="scientific">Candidatus Glassbacteria bacterium RBG_16_58_8</name>
    <dbReference type="NCBI Taxonomy" id="1817866"/>
    <lineage>
        <taxon>Bacteria</taxon>
        <taxon>Candidatus Glassiibacteriota</taxon>
    </lineage>
</organism>
<reference evidence="10 11" key="1">
    <citation type="journal article" date="2016" name="Nat. Commun.">
        <title>Thousands of microbial genomes shed light on interconnected biogeochemical processes in an aquifer system.</title>
        <authorList>
            <person name="Anantharaman K."/>
            <person name="Brown C.T."/>
            <person name="Hug L.A."/>
            <person name="Sharon I."/>
            <person name="Castelle C.J."/>
            <person name="Probst A.J."/>
            <person name="Thomas B.C."/>
            <person name="Singh A."/>
            <person name="Wilkins M.J."/>
            <person name="Karaoz U."/>
            <person name="Brodie E.L."/>
            <person name="Williams K.H."/>
            <person name="Hubbard S.S."/>
            <person name="Banfield J.F."/>
        </authorList>
    </citation>
    <scope>NUCLEOTIDE SEQUENCE [LARGE SCALE GENOMIC DNA]</scope>
</reference>
<keyword evidence="3" id="KW-1003">Cell membrane</keyword>
<evidence type="ECO:0000256" key="3">
    <source>
        <dbReference type="ARBA" id="ARBA00022475"/>
    </source>
</evidence>
<feature type="domain" description="ABC transmembrane type-1" evidence="9">
    <location>
        <begin position="63"/>
        <end position="252"/>
    </location>
</feature>
<evidence type="ECO:0000256" key="1">
    <source>
        <dbReference type="ARBA" id="ARBA00004651"/>
    </source>
</evidence>
<accession>A0A1F5YE48</accession>
<feature type="transmembrane region" description="Helical" evidence="7">
    <location>
        <begin position="65"/>
        <end position="92"/>
    </location>
</feature>
<dbReference type="CDD" id="cd06261">
    <property type="entry name" value="TM_PBP2"/>
    <property type="match status" value="1"/>
</dbReference>
<evidence type="ECO:0000256" key="5">
    <source>
        <dbReference type="ARBA" id="ARBA00022989"/>
    </source>
</evidence>
<dbReference type="Pfam" id="PF00528">
    <property type="entry name" value="BPD_transp_1"/>
    <property type="match status" value="1"/>
</dbReference>
<comment type="caution">
    <text evidence="10">The sequence shown here is derived from an EMBL/GenBank/DDBJ whole genome shotgun (WGS) entry which is preliminary data.</text>
</comment>
<feature type="transmembrane region" description="Helical" evidence="7">
    <location>
        <begin position="229"/>
        <end position="251"/>
    </location>
</feature>
<feature type="transmembrane region" description="Helical" evidence="7">
    <location>
        <begin position="98"/>
        <end position="122"/>
    </location>
</feature>
<feature type="compositionally biased region" description="Basic and acidic residues" evidence="8">
    <location>
        <begin position="1"/>
        <end position="14"/>
    </location>
</feature>